<feature type="region of interest" description="Disordered" evidence="1">
    <location>
        <begin position="1"/>
        <end position="22"/>
    </location>
</feature>
<feature type="compositionally biased region" description="Basic and acidic residues" evidence="1">
    <location>
        <begin position="1"/>
        <end position="20"/>
    </location>
</feature>
<dbReference type="GeneID" id="69010560"/>
<protein>
    <submittedName>
        <fullName evidence="2">Uncharacterized protein</fullName>
    </submittedName>
</protein>
<feature type="region of interest" description="Disordered" evidence="1">
    <location>
        <begin position="193"/>
        <end position="262"/>
    </location>
</feature>
<keyword evidence="3" id="KW-1185">Reference proteome</keyword>
<gene>
    <name evidence="2" type="ORF">GCG54_00003400</name>
</gene>
<feature type="region of interest" description="Disordered" evidence="1">
    <location>
        <begin position="472"/>
        <end position="579"/>
    </location>
</feature>
<feature type="compositionally biased region" description="Basic and acidic residues" evidence="1">
    <location>
        <begin position="959"/>
        <end position="971"/>
    </location>
</feature>
<feature type="region of interest" description="Disordered" evidence="1">
    <location>
        <begin position="722"/>
        <end position="752"/>
    </location>
</feature>
<accession>A0A8H4CBB4</accession>
<feature type="region of interest" description="Disordered" evidence="1">
    <location>
        <begin position="388"/>
        <end position="419"/>
    </location>
</feature>
<feature type="region of interest" description="Disordered" evidence="1">
    <location>
        <begin position="434"/>
        <end position="455"/>
    </location>
</feature>
<dbReference type="EMBL" id="WVTB01000074">
    <property type="protein sequence ID" value="KAF3800502.1"/>
    <property type="molecule type" value="Genomic_DNA"/>
</dbReference>
<organism evidence="2 3">
    <name type="scientific">Colletotrichum gloeosporioides</name>
    <name type="common">Anthracnose fungus</name>
    <name type="synonym">Glomerella cingulata</name>
    <dbReference type="NCBI Taxonomy" id="474922"/>
    <lineage>
        <taxon>Eukaryota</taxon>
        <taxon>Fungi</taxon>
        <taxon>Dikarya</taxon>
        <taxon>Ascomycota</taxon>
        <taxon>Pezizomycotina</taxon>
        <taxon>Sordariomycetes</taxon>
        <taxon>Hypocreomycetidae</taxon>
        <taxon>Glomerellales</taxon>
        <taxon>Glomerellaceae</taxon>
        <taxon>Colletotrichum</taxon>
        <taxon>Colletotrichum gloeosporioides species complex</taxon>
    </lineage>
</organism>
<proteinExistence type="predicted"/>
<feature type="compositionally biased region" description="Low complexity" evidence="1">
    <location>
        <begin position="396"/>
        <end position="405"/>
    </location>
</feature>
<feature type="region of interest" description="Disordered" evidence="1">
    <location>
        <begin position="947"/>
        <end position="971"/>
    </location>
</feature>
<feature type="region of interest" description="Disordered" evidence="1">
    <location>
        <begin position="596"/>
        <end position="684"/>
    </location>
</feature>
<evidence type="ECO:0000256" key="1">
    <source>
        <dbReference type="SAM" id="MobiDB-lite"/>
    </source>
</evidence>
<sequence length="998" mass="111102">MVDRLPKIAHSDPARCEGKHSFPSSNNWFGLDGAMDDGMDDGDSLKTSKPDHAGHRRMVRRQCGAATNVDGSQAPTNFRSAFHAILSPIQGPKWQDSVGFANGEGKRRVPGCRWLVAENPRIHPVGIIEVQTHKLRHAPSLDQLRCPTRLTKPADSSLFQSHSALDDVRFSRLPTGVMLGKARELTFTKQQPVLRDIGRSSRSSRMASSDQSEKISHSRTSSLRSLWSHHTAAKSDEKSPEIETGSSYSDEQSCWDDGAAGQEDEPILEGLGLLKETLGSAENTVSKYVELETAFPQREPAAKAIWPEPSSFQERIEAWIADLRSSRFEDPELVGPFPGPFTPQALFSPAQLDKQGGPQFREDSFRSRIENLTNQKEPRPRSKAFLTNTLHKKDASSTTSTTSSTNIPIMAHHSDKLEKKGRTMVPSAIQGTFIPVSPRKRGSPSPIRRKPNKSVQINLNLTENQVERLTDVFASKSESPSRRARAGNTARTGSPERNNFASTHTTSRAHAALDQEEPHAYAKSGQATNQMAQKGHDSDSTTFSELMPRSPHKTHKAKSSMSSNIAERRRQNTLTPINIEDRRQYATLLGHGDDMVAASSLTPDNPSPATPDEEESSSIYSRDAEQPSPLRIHKDTSQQVDSVLQSYSGWKNSNPHTTVPTGAPDVDSCGVASQRQTPPKGRLEALRQPAMDAGQLYSPLRPYFAYKDLPVQKIAGKTLIGEQGWLERPNQSSDHKSPDRKKKDTSPKKPGLLDSLKKIAKEMTESKPSRKVRDVEREGKVKRITISLDPREQSLLYCELEFHISNALHTYITNELNHGRLNPDKLKKIADGWNQKGRPRVVGFRYDLETQLDLVHLHIDEFRFFGRRQGNLLEIAGLLHAMKVNARALRVRTFCQPDSVIAKQLVDSQSLCNTIGCSEAQQIAIAEIAQFFKVIVEREQAYREKLARDNTPKTLPHGQGDRKWEPSRDLAEGVDPHGGLHLIPDGYDVNSEALRYDN</sequence>
<reference evidence="2" key="1">
    <citation type="journal article" date="2020" name="Phytopathology">
        <title>Genome sequence and comparative analysis of Colletotrichum gloeosporioides isolated from Liriodendron leaves.</title>
        <authorList>
            <person name="Fu F.F."/>
            <person name="Hao Z."/>
            <person name="Wang P."/>
            <person name="Lu Y."/>
            <person name="Xue L.J."/>
            <person name="Wei G."/>
            <person name="Tian Y."/>
            <person name="Baishi H."/>
            <person name="Xu H."/>
            <person name="Shi J."/>
            <person name="Cheng T."/>
            <person name="Wang G."/>
            <person name="Yi Y."/>
            <person name="Chen J."/>
        </authorList>
    </citation>
    <scope>NUCLEOTIDE SEQUENCE</scope>
    <source>
        <strain evidence="2">Lc1</strain>
    </source>
</reference>
<dbReference type="RefSeq" id="XP_045259661.1">
    <property type="nucleotide sequence ID" value="XM_045403473.1"/>
</dbReference>
<feature type="compositionally biased region" description="Low complexity" evidence="1">
    <location>
        <begin position="501"/>
        <end position="510"/>
    </location>
</feature>
<evidence type="ECO:0000313" key="3">
    <source>
        <dbReference type="Proteomes" id="UP000613401"/>
    </source>
</evidence>
<comment type="caution">
    <text evidence="2">The sequence shown here is derived from an EMBL/GenBank/DDBJ whole genome shotgun (WGS) entry which is preliminary data.</text>
</comment>
<reference evidence="2" key="2">
    <citation type="submission" date="2020-03" db="EMBL/GenBank/DDBJ databases">
        <authorList>
            <person name="Fu F.-F."/>
            <person name="Chen J."/>
        </authorList>
    </citation>
    <scope>NUCLEOTIDE SEQUENCE</scope>
    <source>
        <strain evidence="2">Lc1</strain>
    </source>
</reference>
<feature type="compositionally biased region" description="Basic and acidic residues" evidence="1">
    <location>
        <begin position="511"/>
        <end position="520"/>
    </location>
</feature>
<feature type="compositionally biased region" description="Basic residues" evidence="1">
    <location>
        <begin position="438"/>
        <end position="452"/>
    </location>
</feature>
<dbReference type="AlphaFoldDB" id="A0A8H4CBB4"/>
<evidence type="ECO:0000313" key="2">
    <source>
        <dbReference type="EMBL" id="KAF3800502.1"/>
    </source>
</evidence>
<dbReference type="Proteomes" id="UP000613401">
    <property type="component" value="Unassembled WGS sequence"/>
</dbReference>
<feature type="compositionally biased region" description="Low complexity" evidence="1">
    <location>
        <begin position="200"/>
        <end position="210"/>
    </location>
</feature>
<feature type="compositionally biased region" description="Polar residues" evidence="1">
    <location>
        <begin position="637"/>
        <end position="660"/>
    </location>
</feature>
<feature type="compositionally biased region" description="Basic and acidic residues" evidence="1">
    <location>
        <begin position="733"/>
        <end position="747"/>
    </location>
</feature>
<name>A0A8H4CBB4_COLGL</name>